<feature type="domain" description="SH3b" evidence="1">
    <location>
        <begin position="45"/>
        <end position="108"/>
    </location>
</feature>
<dbReference type="AlphaFoldDB" id="J9DFV4"/>
<accession>J9DFV4</accession>
<keyword evidence="3" id="KW-1185">Reference proteome</keyword>
<reference evidence="2 3" key="1">
    <citation type="journal article" date="2012" name="J. Bacteriol.">
        <title>Genome Sequence of Strain IMCC14465, Isolated from the East Sea, Belonging to the PS1 Clade of Alphaproteobacteria.</title>
        <authorList>
            <person name="Yang S.J."/>
            <person name="Kang I."/>
            <person name="Cho J.C."/>
        </authorList>
    </citation>
    <scope>NUCLEOTIDE SEQUENCE [LARGE SCALE GENOMIC DNA]</scope>
    <source>
        <strain evidence="2 3">IMCC14465</strain>
    </source>
</reference>
<protein>
    <recommendedName>
        <fullName evidence="1">SH3b domain-containing protein</fullName>
    </recommendedName>
</protein>
<dbReference type="Proteomes" id="UP000004836">
    <property type="component" value="Unassembled WGS sequence"/>
</dbReference>
<dbReference type="InterPro" id="IPR003646">
    <property type="entry name" value="SH3-like_bac-type"/>
</dbReference>
<evidence type="ECO:0000313" key="3">
    <source>
        <dbReference type="Proteomes" id="UP000004836"/>
    </source>
</evidence>
<gene>
    <name evidence="2" type="ORF">IMCC14465_07890</name>
</gene>
<evidence type="ECO:0000259" key="1">
    <source>
        <dbReference type="SMART" id="SM00287"/>
    </source>
</evidence>
<dbReference type="eggNOG" id="COG3807">
    <property type="taxonomic scope" value="Bacteria"/>
</dbReference>
<dbReference type="Gene3D" id="2.30.30.40">
    <property type="entry name" value="SH3 Domains"/>
    <property type="match status" value="1"/>
</dbReference>
<dbReference type="STRING" id="1220535.IMCC14465_07890"/>
<organism evidence="2 3">
    <name type="scientific">alpha proteobacterium IMCC14465</name>
    <dbReference type="NCBI Taxonomy" id="1220535"/>
    <lineage>
        <taxon>Bacteria</taxon>
        <taxon>Pseudomonadati</taxon>
        <taxon>Pseudomonadota</taxon>
        <taxon>Alphaproteobacteria</taxon>
        <taxon>PS1 clade</taxon>
    </lineage>
</organism>
<evidence type="ECO:0000313" key="2">
    <source>
        <dbReference type="EMBL" id="EJW20993.1"/>
    </source>
</evidence>
<comment type="caution">
    <text evidence="2">The sequence shown here is derived from an EMBL/GenBank/DDBJ whole genome shotgun (WGS) entry which is preliminary data.</text>
</comment>
<dbReference type="InterPro" id="IPR010466">
    <property type="entry name" value="DUF1058"/>
</dbReference>
<name>J9DFV4_9PROT</name>
<dbReference type="Pfam" id="PF06347">
    <property type="entry name" value="SH3_4"/>
    <property type="match status" value="2"/>
</dbReference>
<proteinExistence type="predicted"/>
<sequence>MISVFFKPQIALFKAGLIGLVLTSVLSTISYAETQKRGDSGLPLPRFVSIKGNPVNLRQGPGTQYPALLTFRRIGWPVEILDENSNWRKIRDYDGDTGWIQANLLRGKRSVVLYQNPTAYKLRKRPDDKAVITAYLQPGIIAELEECRGEWCDIRVDEYRGWIPRPSLWGVYPHEFPDKD</sequence>
<dbReference type="SMART" id="SM00287">
    <property type="entry name" value="SH3b"/>
    <property type="match status" value="1"/>
</dbReference>
<dbReference type="EMBL" id="ALYF01000003">
    <property type="protein sequence ID" value="EJW20993.1"/>
    <property type="molecule type" value="Genomic_DNA"/>
</dbReference>